<gene>
    <name evidence="6" type="ORF">GCM10010334_52850</name>
</gene>
<evidence type="ECO:0000256" key="1">
    <source>
        <dbReference type="ARBA" id="ARBA00022603"/>
    </source>
</evidence>
<dbReference type="Proteomes" id="UP000638353">
    <property type="component" value="Unassembled WGS sequence"/>
</dbReference>
<reference evidence="6" key="2">
    <citation type="submission" date="2020-09" db="EMBL/GenBank/DDBJ databases">
        <authorList>
            <person name="Sun Q."/>
            <person name="Ohkuma M."/>
        </authorList>
    </citation>
    <scope>NUCLEOTIDE SEQUENCE</scope>
    <source>
        <strain evidence="6">JCM 4637</strain>
    </source>
</reference>
<evidence type="ECO:0000256" key="3">
    <source>
        <dbReference type="ARBA" id="ARBA00022691"/>
    </source>
</evidence>
<keyword evidence="3" id="KW-0949">S-adenosyl-L-methionine</keyword>
<dbReference type="InterPro" id="IPR041698">
    <property type="entry name" value="Methyltransf_25"/>
</dbReference>
<sequence>MRRARGAQYGPGVDDIPDVPALTGNPDSTTPTTPDAPEDGYFGASVAARYDDPDDGMFSPCAVVPAVDFLEELAAGGPALEFGVGTGRIALPLAHRGVPVHGIDLSRAMVERMREKEGGAELPVTIGDFATTRADGPYKPGDFTLVYLVFNTLMNLTTQEAQVACFRNAAAHLAPGGTFAVEVAVPDLRLLAPGQEAVPMEISATRWAFDRYEVATQSMSSNYIEVEGGRGSYRSIPFRYVWPAELDLMAQLAGLRLRDRWEGWRGERFDDCSGRHVSVWERPRG</sequence>
<dbReference type="SUPFAM" id="SSF53335">
    <property type="entry name" value="S-adenosyl-L-methionine-dependent methyltransferases"/>
    <property type="match status" value="1"/>
</dbReference>
<evidence type="ECO:0000313" key="7">
    <source>
        <dbReference type="Proteomes" id="UP000638353"/>
    </source>
</evidence>
<dbReference type="GO" id="GO:0008168">
    <property type="term" value="F:methyltransferase activity"/>
    <property type="evidence" value="ECO:0007669"/>
    <property type="project" value="UniProtKB-KW"/>
</dbReference>
<proteinExistence type="predicted"/>
<dbReference type="EMBL" id="BMVC01000011">
    <property type="protein sequence ID" value="GHD04261.1"/>
    <property type="molecule type" value="Genomic_DNA"/>
</dbReference>
<dbReference type="CDD" id="cd02440">
    <property type="entry name" value="AdoMet_MTases"/>
    <property type="match status" value="1"/>
</dbReference>
<protein>
    <submittedName>
        <fullName evidence="6">Methyltransferase</fullName>
    </submittedName>
</protein>
<dbReference type="InterPro" id="IPR029063">
    <property type="entry name" value="SAM-dependent_MTases_sf"/>
</dbReference>
<keyword evidence="1 6" id="KW-0489">Methyltransferase</keyword>
<feature type="compositionally biased region" description="Low complexity" evidence="4">
    <location>
        <begin position="26"/>
        <end position="35"/>
    </location>
</feature>
<evidence type="ECO:0000259" key="5">
    <source>
        <dbReference type="Pfam" id="PF13649"/>
    </source>
</evidence>
<dbReference type="AlphaFoldDB" id="A0A919CCL3"/>
<keyword evidence="2" id="KW-0808">Transferase</keyword>
<reference evidence="6" key="1">
    <citation type="journal article" date="2014" name="Int. J. Syst. Evol. Microbiol.">
        <title>Complete genome sequence of Corynebacterium casei LMG S-19264T (=DSM 44701T), isolated from a smear-ripened cheese.</title>
        <authorList>
            <consortium name="US DOE Joint Genome Institute (JGI-PGF)"/>
            <person name="Walter F."/>
            <person name="Albersmeier A."/>
            <person name="Kalinowski J."/>
            <person name="Ruckert C."/>
        </authorList>
    </citation>
    <scope>NUCLEOTIDE SEQUENCE</scope>
    <source>
        <strain evidence="6">JCM 4637</strain>
    </source>
</reference>
<dbReference type="GO" id="GO:0032259">
    <property type="term" value="P:methylation"/>
    <property type="evidence" value="ECO:0007669"/>
    <property type="project" value="UniProtKB-KW"/>
</dbReference>
<dbReference type="PANTHER" id="PTHR43464:SF19">
    <property type="entry name" value="UBIQUINONE BIOSYNTHESIS O-METHYLTRANSFERASE, MITOCHONDRIAL"/>
    <property type="match status" value="1"/>
</dbReference>
<name>A0A919CCL3_9ACTN</name>
<accession>A0A919CCL3</accession>
<dbReference type="PANTHER" id="PTHR43464">
    <property type="entry name" value="METHYLTRANSFERASE"/>
    <property type="match status" value="1"/>
</dbReference>
<evidence type="ECO:0000256" key="2">
    <source>
        <dbReference type="ARBA" id="ARBA00022679"/>
    </source>
</evidence>
<organism evidence="6 7">
    <name type="scientific">Streptomyces finlayi</name>
    <dbReference type="NCBI Taxonomy" id="67296"/>
    <lineage>
        <taxon>Bacteria</taxon>
        <taxon>Bacillati</taxon>
        <taxon>Actinomycetota</taxon>
        <taxon>Actinomycetes</taxon>
        <taxon>Kitasatosporales</taxon>
        <taxon>Streptomycetaceae</taxon>
        <taxon>Streptomyces</taxon>
    </lineage>
</organism>
<feature type="region of interest" description="Disordered" evidence="4">
    <location>
        <begin position="1"/>
        <end position="40"/>
    </location>
</feature>
<comment type="caution">
    <text evidence="6">The sequence shown here is derived from an EMBL/GenBank/DDBJ whole genome shotgun (WGS) entry which is preliminary data.</text>
</comment>
<feature type="domain" description="Methyltransferase" evidence="5">
    <location>
        <begin position="80"/>
        <end position="177"/>
    </location>
</feature>
<evidence type="ECO:0000256" key="4">
    <source>
        <dbReference type="SAM" id="MobiDB-lite"/>
    </source>
</evidence>
<evidence type="ECO:0000313" key="6">
    <source>
        <dbReference type="EMBL" id="GHD04261.1"/>
    </source>
</evidence>
<dbReference type="Pfam" id="PF13649">
    <property type="entry name" value="Methyltransf_25"/>
    <property type="match status" value="1"/>
</dbReference>
<dbReference type="Gene3D" id="3.40.50.150">
    <property type="entry name" value="Vaccinia Virus protein VP39"/>
    <property type="match status" value="1"/>
</dbReference>